<protein>
    <submittedName>
        <fullName evidence="2">Uncharacterized protein</fullName>
    </submittedName>
</protein>
<organism evidence="2 3">
    <name type="scientific">Zancudomyces culisetae</name>
    <name type="common">Gut fungus</name>
    <name type="synonym">Smittium culisetae</name>
    <dbReference type="NCBI Taxonomy" id="1213189"/>
    <lineage>
        <taxon>Eukaryota</taxon>
        <taxon>Fungi</taxon>
        <taxon>Fungi incertae sedis</taxon>
        <taxon>Zoopagomycota</taxon>
        <taxon>Kickxellomycotina</taxon>
        <taxon>Harpellomycetes</taxon>
        <taxon>Harpellales</taxon>
        <taxon>Legeriomycetaceae</taxon>
        <taxon>Zancudomyces</taxon>
    </lineage>
</organism>
<reference evidence="3" key="2">
    <citation type="submission" date="2017-01" db="EMBL/GenBank/DDBJ databases">
        <authorList>
            <person name="Wang Y."/>
            <person name="White M."/>
            <person name="Kvist S."/>
            <person name="Moncalvo J.-M."/>
        </authorList>
    </citation>
    <scope>NUCLEOTIDE SEQUENCE [LARGE SCALE GENOMIC DNA]</scope>
    <source>
        <strain evidence="3">COL-18-3</strain>
    </source>
</reference>
<dbReference type="Proteomes" id="UP000188320">
    <property type="component" value="Unassembled WGS sequence"/>
</dbReference>
<gene>
    <name evidence="2" type="ORF">AX774_g5419</name>
    <name evidence="1" type="ORF">AX774_g7256</name>
</gene>
<proteinExistence type="predicted"/>
<sequence>MILENYIDARLNLPPELNYLEEVKNSCTELVHCCDNKFELNFKDYIKKIEVSTFTQHVKSYTHWCDRFPFKFDTAAAEINFMIIVEMLTGVFGYQPDEISAKLGGEMDQFILAGCISLFLSYTELDSKILRELTVLQISENFRIPLSKEEPALKDPKTGEYISGMTIMKPTVLQPLAKGIVNVLNGVGKILDTLGSATVGDLIVNKFKDTTSGNDVVKFLVNTFPYFNDSTKIEIDGGEKVVRLNLFSSATRVCLNLHRNHTKLFNFSDVDNFLVILPFTYDFLYTQKIGILSLNDNRSGIDNTNLLACQKSMYATNLYISIKLTEYYKSMMCCAQTPVQESNISAEPSSSATVAAIVPYNWFIFWYSYEKSMKAGGDGSIYI</sequence>
<comment type="caution">
    <text evidence="2">The sequence shown here is derived from an EMBL/GenBank/DDBJ whole genome shotgun (WGS) entry which is preliminary data.</text>
</comment>
<reference evidence="2" key="1">
    <citation type="submission" date="2017-01" db="EMBL/GenBank/DDBJ databases">
        <authorList>
            <person name="Mah S.A."/>
            <person name="Swanson W.J."/>
            <person name="Moy G.W."/>
            <person name="Vacquier V.D."/>
        </authorList>
    </citation>
    <scope>NUCLEOTIDE SEQUENCE [LARGE SCALE GENOMIC DNA]</scope>
    <source>
        <strain evidence="2">COL-18-3</strain>
    </source>
</reference>
<dbReference type="AlphaFoldDB" id="A0A1R1PJH5"/>
<dbReference type="EMBL" id="LSSK01001583">
    <property type="protein sequence ID" value="OMH79331.1"/>
    <property type="molecule type" value="Genomic_DNA"/>
</dbReference>
<name>A0A1R1PJH5_ZANCU</name>
<dbReference type="EMBL" id="LSSK01000968">
    <property type="protein sequence ID" value="OMH81131.1"/>
    <property type="molecule type" value="Genomic_DNA"/>
</dbReference>
<evidence type="ECO:0000313" key="1">
    <source>
        <dbReference type="EMBL" id="OMH79331.1"/>
    </source>
</evidence>
<evidence type="ECO:0000313" key="3">
    <source>
        <dbReference type="Proteomes" id="UP000188320"/>
    </source>
</evidence>
<accession>A0A1R1PJH5</accession>
<evidence type="ECO:0000313" key="2">
    <source>
        <dbReference type="EMBL" id="OMH81131.1"/>
    </source>
</evidence>
<keyword evidence="3" id="KW-1185">Reference proteome</keyword>